<comment type="subcellular location">
    <subcellularLocation>
        <location evidence="2">Membrane</location>
        <topology evidence="2">Single-pass membrane protein</topology>
    </subcellularLocation>
</comment>
<evidence type="ECO:0000313" key="17">
    <source>
        <dbReference type="Proteomes" id="UP001652623"/>
    </source>
</evidence>
<dbReference type="Gene3D" id="3.30.40.10">
    <property type="entry name" value="Zinc/RING finger domain, C3HC4 (zinc finger)"/>
    <property type="match status" value="1"/>
</dbReference>
<proteinExistence type="inferred from homology"/>
<dbReference type="GeneID" id="107426317"/>
<evidence type="ECO:0000256" key="5">
    <source>
        <dbReference type="ARBA" id="ARBA00022679"/>
    </source>
</evidence>
<evidence type="ECO:0000256" key="13">
    <source>
        <dbReference type="ARBA" id="ARBA00024209"/>
    </source>
</evidence>
<feature type="transmembrane region" description="Helical" evidence="15">
    <location>
        <begin position="18"/>
        <end position="41"/>
    </location>
</feature>
<comment type="similarity">
    <text evidence="13">Belongs to the RING-type zinc finger family. ATL subfamily.</text>
</comment>
<accession>A0A6P4B0W0</accession>
<dbReference type="Pfam" id="PF13639">
    <property type="entry name" value="zf-RING_2"/>
    <property type="match status" value="1"/>
</dbReference>
<sequence>MDSSTDIEGPVNYAVNGRIMLCSGIAIFFVVFLIVCFKSHARWFLYRRRRRIGHHRRRRPTELFSHPVFPTTTDSVSLSPHEGLDLSVIKTLPTFIYSITTTSHHRDHHPVALLECVVCLSQFEDEEQGRVLPNCKHAFHVQCIDAWFQSHSNCPLCRAPVRSDFPVHLPETSTQTIITVNEQPEVEAELRGSSESSMPEVLSSEWCRRKPMELESVAVEVPCTRVRSMDEMGLGSHEFGSHRSKSPAHRIIQLKRIWSI</sequence>
<evidence type="ECO:0000313" key="18">
    <source>
        <dbReference type="RefSeq" id="XP_015891939.3"/>
    </source>
</evidence>
<dbReference type="SUPFAM" id="SSF57850">
    <property type="entry name" value="RING/U-box"/>
    <property type="match status" value="1"/>
</dbReference>
<evidence type="ECO:0000256" key="8">
    <source>
        <dbReference type="ARBA" id="ARBA00022771"/>
    </source>
</evidence>
<evidence type="ECO:0000256" key="11">
    <source>
        <dbReference type="ARBA" id="ARBA00022989"/>
    </source>
</evidence>
<dbReference type="RefSeq" id="XP_015891939.3">
    <property type="nucleotide sequence ID" value="XM_016036453.4"/>
</dbReference>
<keyword evidence="9" id="KW-0833">Ubl conjugation pathway</keyword>
<dbReference type="InterPro" id="IPR044600">
    <property type="entry name" value="ATL1/ATL16-like"/>
</dbReference>
<keyword evidence="6 15" id="KW-0812">Transmembrane</keyword>
<evidence type="ECO:0000256" key="6">
    <source>
        <dbReference type="ARBA" id="ARBA00022692"/>
    </source>
</evidence>
<comment type="catalytic activity">
    <reaction evidence="1">
        <text>S-ubiquitinyl-[E2 ubiquitin-conjugating enzyme]-L-cysteine + [acceptor protein]-L-lysine = [E2 ubiquitin-conjugating enzyme]-L-cysteine + N(6)-ubiquitinyl-[acceptor protein]-L-lysine.</text>
        <dbReference type="EC" id="2.3.2.27"/>
    </reaction>
</comment>
<dbReference type="PANTHER" id="PTHR46913:SF1">
    <property type="entry name" value="RING-H2 FINGER PROTEIN ATL16"/>
    <property type="match status" value="1"/>
</dbReference>
<dbReference type="SMART" id="SM00184">
    <property type="entry name" value="RING"/>
    <property type="match status" value="1"/>
</dbReference>
<dbReference type="CDD" id="cd16461">
    <property type="entry name" value="RING-H2_EL5-like"/>
    <property type="match status" value="1"/>
</dbReference>
<evidence type="ECO:0000259" key="16">
    <source>
        <dbReference type="PROSITE" id="PS50089"/>
    </source>
</evidence>
<dbReference type="PANTHER" id="PTHR46913">
    <property type="entry name" value="RING-H2 FINGER PROTEIN ATL16"/>
    <property type="match status" value="1"/>
</dbReference>
<evidence type="ECO:0000256" key="3">
    <source>
        <dbReference type="ARBA" id="ARBA00004906"/>
    </source>
</evidence>
<evidence type="ECO:0000256" key="10">
    <source>
        <dbReference type="ARBA" id="ARBA00022833"/>
    </source>
</evidence>
<evidence type="ECO:0000256" key="9">
    <source>
        <dbReference type="ARBA" id="ARBA00022786"/>
    </source>
</evidence>
<evidence type="ECO:0000256" key="7">
    <source>
        <dbReference type="ARBA" id="ARBA00022723"/>
    </source>
</evidence>
<comment type="pathway">
    <text evidence="3">Protein modification; protein ubiquitination.</text>
</comment>
<keyword evidence="17" id="KW-1185">Reference proteome</keyword>
<dbReference type="EC" id="2.3.2.27" evidence="4"/>
<reference evidence="18" key="1">
    <citation type="submission" date="2025-08" db="UniProtKB">
        <authorList>
            <consortium name="RefSeq"/>
        </authorList>
    </citation>
    <scope>IDENTIFICATION</scope>
    <source>
        <tissue evidence="18">Seedling</tissue>
    </source>
</reference>
<dbReference type="GO" id="GO:0061630">
    <property type="term" value="F:ubiquitin protein ligase activity"/>
    <property type="evidence" value="ECO:0007669"/>
    <property type="project" value="UniProtKB-EC"/>
</dbReference>
<gene>
    <name evidence="18" type="primary">LOC107426317</name>
</gene>
<dbReference type="InterPro" id="IPR001841">
    <property type="entry name" value="Znf_RING"/>
</dbReference>
<evidence type="ECO:0000256" key="4">
    <source>
        <dbReference type="ARBA" id="ARBA00012483"/>
    </source>
</evidence>
<evidence type="ECO:0000256" key="1">
    <source>
        <dbReference type="ARBA" id="ARBA00000900"/>
    </source>
</evidence>
<keyword evidence="10" id="KW-0862">Zinc</keyword>
<evidence type="ECO:0000256" key="12">
    <source>
        <dbReference type="ARBA" id="ARBA00023136"/>
    </source>
</evidence>
<organism evidence="17 18">
    <name type="scientific">Ziziphus jujuba</name>
    <name type="common">Chinese jujube</name>
    <name type="synonym">Ziziphus sativa</name>
    <dbReference type="NCBI Taxonomy" id="326968"/>
    <lineage>
        <taxon>Eukaryota</taxon>
        <taxon>Viridiplantae</taxon>
        <taxon>Streptophyta</taxon>
        <taxon>Embryophyta</taxon>
        <taxon>Tracheophyta</taxon>
        <taxon>Spermatophyta</taxon>
        <taxon>Magnoliopsida</taxon>
        <taxon>eudicotyledons</taxon>
        <taxon>Gunneridae</taxon>
        <taxon>Pentapetalae</taxon>
        <taxon>rosids</taxon>
        <taxon>fabids</taxon>
        <taxon>Rosales</taxon>
        <taxon>Rhamnaceae</taxon>
        <taxon>Paliureae</taxon>
        <taxon>Ziziphus</taxon>
    </lineage>
</organism>
<protein>
    <recommendedName>
        <fullName evidence="4">RING-type E3 ubiquitin transferase</fullName>
        <ecNumber evidence="4">2.3.2.27</ecNumber>
    </recommendedName>
</protein>
<dbReference type="SMART" id="SM01197">
    <property type="entry name" value="FANCL_C"/>
    <property type="match status" value="1"/>
</dbReference>
<dbReference type="GO" id="GO:0016567">
    <property type="term" value="P:protein ubiquitination"/>
    <property type="evidence" value="ECO:0007669"/>
    <property type="project" value="InterPro"/>
</dbReference>
<dbReference type="PROSITE" id="PS50089">
    <property type="entry name" value="ZF_RING_2"/>
    <property type="match status" value="1"/>
</dbReference>
<keyword evidence="7" id="KW-0479">Metal-binding</keyword>
<dbReference type="AlphaFoldDB" id="A0A6P4B0W0"/>
<dbReference type="InterPro" id="IPR013083">
    <property type="entry name" value="Znf_RING/FYVE/PHD"/>
</dbReference>
<dbReference type="GO" id="GO:0008270">
    <property type="term" value="F:zinc ion binding"/>
    <property type="evidence" value="ECO:0007669"/>
    <property type="project" value="UniProtKB-KW"/>
</dbReference>
<keyword evidence="12 15" id="KW-0472">Membrane</keyword>
<dbReference type="KEGG" id="zju:107426317"/>
<evidence type="ECO:0000256" key="2">
    <source>
        <dbReference type="ARBA" id="ARBA00004167"/>
    </source>
</evidence>
<feature type="domain" description="RING-type" evidence="16">
    <location>
        <begin position="116"/>
        <end position="158"/>
    </location>
</feature>
<dbReference type="InParanoid" id="A0A6P4B0W0"/>
<evidence type="ECO:0000256" key="15">
    <source>
        <dbReference type="SAM" id="Phobius"/>
    </source>
</evidence>
<keyword evidence="5" id="KW-0808">Transferase</keyword>
<dbReference type="GO" id="GO:0016020">
    <property type="term" value="C:membrane"/>
    <property type="evidence" value="ECO:0007669"/>
    <property type="project" value="UniProtKB-SubCell"/>
</dbReference>
<evidence type="ECO:0000256" key="14">
    <source>
        <dbReference type="PROSITE-ProRule" id="PRU00175"/>
    </source>
</evidence>
<dbReference type="Proteomes" id="UP001652623">
    <property type="component" value="Chromosome 9"/>
</dbReference>
<keyword evidence="8 14" id="KW-0863">Zinc-finger</keyword>
<name>A0A6P4B0W0_ZIZJJ</name>
<keyword evidence="11 15" id="KW-1133">Transmembrane helix</keyword>